<sequence length="360" mass="41704">MINHILPLFNECINKLQGNNISVMVIYDAMNSLKKSLEIRIKDLNWLKQVKCVNLSSELKYSELLNLISELKLENKLFLNMNELYDECNRINEMLPLLKEPNSNSCNKWQSLFKIANLENNNFYLKNIYKVVSFIYSIPATSSYCERVFSMMNLKYRDERNKCRLELIKYELIITLNAKETCTEIYDTFLKDEKLLKAAKTMGDCFSSLAALYRIPKNSISVFPPEVCASICESLSEYIKVPNIEDDWKKIQNEFYTRWNFTNCVGAVDGKHILIRCPKNTGSEYFNYKHSFSVILLAVINANYCFSYIDIGTNGRVNDARVFSKSSFYEALENKTLKIPSNGVFVVDDAFPLRNGMLKP</sequence>
<proteinExistence type="inferred from homology"/>
<evidence type="ECO:0000256" key="3">
    <source>
        <dbReference type="ARBA" id="ARBA00006958"/>
    </source>
</evidence>
<keyword evidence="7" id="KW-0539">Nucleus</keyword>
<dbReference type="Pfam" id="PF13359">
    <property type="entry name" value="DDE_Tnp_4"/>
    <property type="match status" value="1"/>
</dbReference>
<dbReference type="PANTHER" id="PTHR22930">
    <property type="match status" value="1"/>
</dbReference>
<dbReference type="EMBL" id="VYZN01001597">
    <property type="protein sequence ID" value="KAE9522201.1"/>
    <property type="molecule type" value="Genomic_DNA"/>
</dbReference>
<dbReference type="Pfam" id="PF05699">
    <property type="entry name" value="Dimer_Tnp_hAT"/>
    <property type="match status" value="1"/>
</dbReference>
<dbReference type="SUPFAM" id="SSF53098">
    <property type="entry name" value="Ribonuclease H-like"/>
    <property type="match status" value="1"/>
</dbReference>
<keyword evidence="5" id="KW-0479">Metal-binding</keyword>
<evidence type="ECO:0000256" key="5">
    <source>
        <dbReference type="ARBA" id="ARBA00022723"/>
    </source>
</evidence>
<dbReference type="GO" id="GO:0046983">
    <property type="term" value="F:protein dimerization activity"/>
    <property type="evidence" value="ECO:0007669"/>
    <property type="project" value="InterPro"/>
</dbReference>
<organism evidence="10 11">
    <name type="scientific">Aphis glycines</name>
    <name type="common">Soybean aphid</name>
    <dbReference type="NCBI Taxonomy" id="307491"/>
    <lineage>
        <taxon>Eukaryota</taxon>
        <taxon>Metazoa</taxon>
        <taxon>Ecdysozoa</taxon>
        <taxon>Arthropoda</taxon>
        <taxon>Hexapoda</taxon>
        <taxon>Insecta</taxon>
        <taxon>Pterygota</taxon>
        <taxon>Neoptera</taxon>
        <taxon>Paraneoptera</taxon>
        <taxon>Hemiptera</taxon>
        <taxon>Sternorrhyncha</taxon>
        <taxon>Aphidomorpha</taxon>
        <taxon>Aphidoidea</taxon>
        <taxon>Aphididae</taxon>
        <taxon>Aphidini</taxon>
        <taxon>Aphis</taxon>
        <taxon>Aphis</taxon>
    </lineage>
</organism>
<dbReference type="AlphaFoldDB" id="A0A6G0SWX8"/>
<keyword evidence="4" id="KW-0540">Nuclease</keyword>
<gene>
    <name evidence="10" type="ORF">AGLY_017461</name>
</gene>
<evidence type="ECO:0000313" key="10">
    <source>
        <dbReference type="EMBL" id="KAE9522201.1"/>
    </source>
</evidence>
<comment type="similarity">
    <text evidence="3">Belongs to the HARBI1 family.</text>
</comment>
<evidence type="ECO:0000256" key="2">
    <source>
        <dbReference type="ARBA" id="ARBA00004123"/>
    </source>
</evidence>
<evidence type="ECO:0000313" key="11">
    <source>
        <dbReference type="Proteomes" id="UP000475862"/>
    </source>
</evidence>
<dbReference type="InterPro" id="IPR027806">
    <property type="entry name" value="HARBI1_dom"/>
</dbReference>
<comment type="subcellular location">
    <subcellularLocation>
        <location evidence="2">Nucleus</location>
    </subcellularLocation>
</comment>
<dbReference type="InterPro" id="IPR012337">
    <property type="entry name" value="RNaseH-like_sf"/>
</dbReference>
<keyword evidence="11" id="KW-1185">Reference proteome</keyword>
<accession>A0A6G0SWX8</accession>
<evidence type="ECO:0000259" key="9">
    <source>
        <dbReference type="Pfam" id="PF13359"/>
    </source>
</evidence>
<comment type="caution">
    <text evidence="10">The sequence shown here is derived from an EMBL/GenBank/DDBJ whole genome shotgun (WGS) entry which is preliminary data.</text>
</comment>
<name>A0A6G0SWX8_APHGL</name>
<feature type="domain" description="HAT C-terminal dimerisation" evidence="8">
    <location>
        <begin position="110"/>
        <end position="165"/>
    </location>
</feature>
<dbReference type="GO" id="GO:0005634">
    <property type="term" value="C:nucleus"/>
    <property type="evidence" value="ECO:0007669"/>
    <property type="project" value="UniProtKB-SubCell"/>
</dbReference>
<evidence type="ECO:0000256" key="1">
    <source>
        <dbReference type="ARBA" id="ARBA00001968"/>
    </source>
</evidence>
<keyword evidence="6" id="KW-0378">Hydrolase</keyword>
<dbReference type="InterPro" id="IPR045249">
    <property type="entry name" value="HARBI1-like"/>
</dbReference>
<reference evidence="10 11" key="1">
    <citation type="submission" date="2019-08" db="EMBL/GenBank/DDBJ databases">
        <title>The genome of the soybean aphid Biotype 1, its phylome, world population structure and adaptation to the North American continent.</title>
        <authorList>
            <person name="Giordano R."/>
            <person name="Donthu R.K."/>
            <person name="Hernandez A.G."/>
            <person name="Wright C.L."/>
            <person name="Zimin A.V."/>
        </authorList>
    </citation>
    <scope>NUCLEOTIDE SEQUENCE [LARGE SCALE GENOMIC DNA]</scope>
    <source>
        <tissue evidence="10">Whole aphids</tissue>
    </source>
</reference>
<dbReference type="InterPro" id="IPR008906">
    <property type="entry name" value="HATC_C_dom"/>
</dbReference>
<dbReference type="GO" id="GO:0004518">
    <property type="term" value="F:nuclease activity"/>
    <property type="evidence" value="ECO:0007669"/>
    <property type="project" value="UniProtKB-KW"/>
</dbReference>
<evidence type="ECO:0000256" key="4">
    <source>
        <dbReference type="ARBA" id="ARBA00022722"/>
    </source>
</evidence>
<evidence type="ECO:0008006" key="12">
    <source>
        <dbReference type="Google" id="ProtNLM"/>
    </source>
</evidence>
<feature type="domain" description="DDE Tnp4" evidence="9">
    <location>
        <begin position="268"/>
        <end position="355"/>
    </location>
</feature>
<comment type="cofactor">
    <cofactor evidence="1">
        <name>a divalent metal cation</name>
        <dbReference type="ChEBI" id="CHEBI:60240"/>
    </cofactor>
</comment>
<evidence type="ECO:0000256" key="6">
    <source>
        <dbReference type="ARBA" id="ARBA00022801"/>
    </source>
</evidence>
<protein>
    <recommendedName>
        <fullName evidence="12">DDE Tnp4 domain-containing protein</fullName>
    </recommendedName>
</protein>
<dbReference type="PANTHER" id="PTHR22930:SF269">
    <property type="entry name" value="NUCLEASE HARBI1-LIKE PROTEIN"/>
    <property type="match status" value="1"/>
</dbReference>
<evidence type="ECO:0000256" key="7">
    <source>
        <dbReference type="ARBA" id="ARBA00023242"/>
    </source>
</evidence>
<dbReference type="GO" id="GO:0046872">
    <property type="term" value="F:metal ion binding"/>
    <property type="evidence" value="ECO:0007669"/>
    <property type="project" value="UniProtKB-KW"/>
</dbReference>
<dbReference type="GO" id="GO:0016787">
    <property type="term" value="F:hydrolase activity"/>
    <property type="evidence" value="ECO:0007669"/>
    <property type="project" value="UniProtKB-KW"/>
</dbReference>
<dbReference type="Proteomes" id="UP000475862">
    <property type="component" value="Unassembled WGS sequence"/>
</dbReference>
<dbReference type="OrthoDB" id="6159421at2759"/>
<evidence type="ECO:0000259" key="8">
    <source>
        <dbReference type="Pfam" id="PF05699"/>
    </source>
</evidence>